<feature type="region of interest" description="Disordered" evidence="2">
    <location>
        <begin position="215"/>
        <end position="246"/>
    </location>
</feature>
<comment type="caution">
    <text evidence="4">The sequence shown here is derived from an EMBL/GenBank/DDBJ whole genome shotgun (WGS) entry which is preliminary data.</text>
</comment>
<feature type="compositionally biased region" description="Basic and acidic residues" evidence="2">
    <location>
        <begin position="9"/>
        <end position="20"/>
    </location>
</feature>
<dbReference type="Gene3D" id="2.20.110.10">
    <property type="entry name" value="Histone H3 K4-specific methyltransferase SET7/9 N-terminal domain"/>
    <property type="match status" value="3"/>
</dbReference>
<dbReference type="Pfam" id="PF02493">
    <property type="entry name" value="MORN"/>
    <property type="match status" value="8"/>
</dbReference>
<sequence length="2789" mass="305098">MWEIDFFDETPRRGGKKDPASMETQPTASQSAEVQLASLQSPAAPESAFQPLEQPFTTTQPAGSQPFAFQHAGPQFTAPQPAGAQFASIQSAGPQYTTIQPPEPQFVATQVPGPQFAAVQPAGVQFTTIQPAVTQFATIQPATVQFATIQPAVPQFTTIQTTGPQFAATQVAGPQFTAVQPAAQQFAVPQQAGAQYTTFQTVGTPFATTQPAGPNFAASQPTKSHQFQFQPPGSQFSAPQPAAPQYATVRRTTQSYGFRRSGSDDHANKLAAPQASTLRRAGSHDDALQHPGSQHAAFRPQAGARAQAGLPSDLPGTPLGLGQRTFGGDLDDLSHIYKVIGAPAGGPAAPFYPAEAPLADDSAQRMAVYDTALHGPPIVGATIVRHESQTTHVDFAYPTRLQHCLNPPLVSRLRVNNSNNWTASGVSADRQLEQCFYLVPRLALGAMNDTSLVDFVYFTLPTASGNYLYGVSYVARFERQPSMPKTDDGTGGANPYVGALKYLETARGVDLGVKSSTETGKQPHGAIGRTRSYYFIAICVISKVPFFCHIGCKLECIAQTYFNNKCFYDHQMLVSFVDHLNSADMVENWSYESLYFNLESYFKPVVMCMSYRAILFIVKSILTNLKIAVFSRCAARTSTAILALLTMIPGASTLGFNSKCFGSLWHSWKKFAMPLHLFHSNNVLFPYFTPEMLPLINGVSGYLIGITDMQLLKRLEKMPDMVVNLEVNCVQLLNGSLLEMYHPSLYESQCFENFLEPEYSSEDEDLVRTVADTGVAIYGTLGSYLAKTPSTFINISSSINRAVASRSRFRGAIKCNESALGLLDKYFPGAVPEWLKKCAVPPAIANQNANEKAKLSANLEQDAAKAPTQHAAFTVQDMFNKMRTHRNHYHYLGYIDYIQGFKENKDRIREIEYAINNRVNPMQEYLLRFFTDAAYVCGERRLMCQLLMDFSFSFSTLTDCSQPVTGVVIKRGDTYLRGSLPESDVVEPGLLDFLMQDACSCGLTATVFEEHEDFCKFGFGDLEQRPNHLRKPAAPDGKGKGHDQSKLKTRPERTAPSSTQKPKKYSSSISFTKIMSFFSGGKSKTAKPKKVNKVSKSRKEHAKSDKIRKSKLKRSGSAGAEDDASGVTDDSDADNGARATYSSSASGGDDDSDSSAARAAASDVSSADESDYDSVSESASGAGSDAERGRGSDSESEAESAPKEEADEATEHGEDQDPDVHPEDPSVVEREDGYASDGFSSSSEAAVQTEYESEDQSEAESEPDDGESEDESGTESEVELQLAHDDETEPRPEDFPQEPEHEPRYDGEPAQEVEDETKDESESADDSDSQESEADSVSDVDQDDQEPETAAAQADEQPDGDAQNQDELSEYSYQGTERSGLSEEDSSVTNIDDDEARDRDVTSISDDERVHGAAQPDATEEEQRSSGTTDKAADATPPEETGEAAQQDGEQPSEEAETKGQDPGESPSDEPLHASDGAYEDADSHDGPKEAEDGTITERSGKAEAEDTADQAGDDSTRKQTTADKAKTGDDSDTGEYTSAVEDDSDLEASELKTPEPGSDFEKPDKTPKKQAEGDKKGETKKDEGVTGGKAKKKDGASAAPADHEKTSEGGAQKGDGKEKQAEGEHKEADHKASALQRQRRAIRRNIRQSGDQEISFEVIGSLATKIMELQRNHSIDFIEMWLKTQCARKFFEEHQLDTFSQPVFLTGGTMAKQKYPNGDVYIGDLIHMKRHGKGTYIAVDGTVYEGDWSDGNRHGVGTLTSSKQGYKYYGEWANDKREGSGELQTPLFIYTGEFNNNTFNGKGKLVNAGGDQYEGDFKDGKYNGRGKLTQVDGTVKIGYFRNNELCGVCSMIKTDGRIYVGKLHGDVLHGSGKLIYNNFVTFEGQWDRGIRDGQGAVTIKMSEKEADGVITIEGLWRDDYLVVTEVLLKFPSGCKYVGPLDVCTSLRKMIYTASYDESLYGEAEEVFQTFDNRLLPHGKGIMKTASGSTFDGDFLNGMRHGYGDMIFPNGVAYSGRWAFGAVHGPADVTFPGEAQPTRLHFNYGELVDPLNSAHVQYMVECLNELLHALGHLPTLDASRCKPTLEEPPIMYATSVVKLPLCTFRFSTLVTARLIAYDTWSMDVICGTTDLAMAARSARSVCSEWDRFCSSLQPALVSRALNRIALNFARLSHEISLKRDPCVRAFLERHVIRAVAPSFRFEGQGHLALQALIQPLQQRALLLGRSGALQPKDASLVLNAYAKIYQSAQQPPDSAGSPWRDIPRQLRGYVSQMVPVARSLVPRMNEQDLSLVLNCVSKMGVPADELLTVANSTLANHLHAHYRRESSTAGEPQLAEHNLISQLTPQGASLVVNCFAKYTFPLNEAVFNHILHRFIPEHLHRFLPQQLVVLLHGFLRLNVPLRDVRPALNHLDRLVSADGAWSNPKLLSASLYTFGKYNFLPTETARVLNTATPARLRCSELELGNVYYGLGKLNMRCERFLARLGETLTPMLHQLTPQGLSTVYYALARLEVRERACGEECRYGSVQLPSALLRKFEELVANNQVRATRRHATHTGGMPSTQVLPLHLVNVCFSAATGLVADAGPFTRLLEHLAFSFARYQGMPPAAPTDAGHSSAPNGHQACYSHAESADSRVTAASGSVQDEASADRRTHDFLTAELGTQGIYQLYCICQHIKDFTPGGLVAQRLEVLTLLRRLFDAWDRISANRPRALISEDPDHAAVLVDPDITTSKIQTSVFSFLKAMHIPATDGKDQTRVSAPSTDASRVSQTLVVEESHAPPYVIDILLHSV</sequence>
<feature type="domain" description="AVL9/DENND6" evidence="3">
    <location>
        <begin position="530"/>
        <end position="752"/>
    </location>
</feature>
<feature type="compositionally biased region" description="Polar residues" evidence="2">
    <location>
        <begin position="22"/>
        <end position="41"/>
    </location>
</feature>
<name>A0AAV4M1Z0_BABCB</name>
<feature type="compositionally biased region" description="Low complexity" evidence="2">
    <location>
        <begin position="1154"/>
        <end position="1165"/>
    </location>
</feature>
<dbReference type="SMART" id="SM00698">
    <property type="entry name" value="MORN"/>
    <property type="match status" value="8"/>
</dbReference>
<feature type="compositionally biased region" description="Acidic residues" evidence="2">
    <location>
        <begin position="1251"/>
        <end position="1278"/>
    </location>
</feature>
<dbReference type="EMBL" id="BPLF01000006">
    <property type="protein sequence ID" value="GIX66220.1"/>
    <property type="molecule type" value="Genomic_DNA"/>
</dbReference>
<dbReference type="GeneID" id="94197701"/>
<feature type="compositionally biased region" description="Basic and acidic residues" evidence="2">
    <location>
        <begin position="1282"/>
        <end position="1307"/>
    </location>
</feature>
<feature type="compositionally biased region" description="Basic and acidic residues" evidence="2">
    <location>
        <begin position="1482"/>
        <end position="1492"/>
    </location>
</feature>
<dbReference type="InterPro" id="IPR043153">
    <property type="entry name" value="DENN_C"/>
</dbReference>
<feature type="compositionally biased region" description="Polar residues" evidence="2">
    <location>
        <begin position="1055"/>
        <end position="1066"/>
    </location>
</feature>
<dbReference type="InterPro" id="IPR018307">
    <property type="entry name" value="ABL9/DENND6_dom"/>
</dbReference>
<dbReference type="Proteomes" id="UP001497744">
    <property type="component" value="Unassembled WGS sequence"/>
</dbReference>
<feature type="region of interest" description="Disordered" evidence="2">
    <location>
        <begin position="1"/>
        <end position="84"/>
    </location>
</feature>
<feature type="compositionally biased region" description="Acidic residues" evidence="2">
    <location>
        <begin position="1309"/>
        <end position="1347"/>
    </location>
</feature>
<keyword evidence="1" id="KW-0677">Repeat</keyword>
<evidence type="ECO:0000313" key="4">
    <source>
        <dbReference type="EMBL" id="GIX66220.1"/>
    </source>
</evidence>
<accession>A0AAV4M1Z0</accession>
<feature type="region of interest" description="Disordered" evidence="2">
    <location>
        <begin position="2606"/>
        <end position="2627"/>
    </location>
</feature>
<evidence type="ECO:0000256" key="2">
    <source>
        <dbReference type="SAM" id="MobiDB-lite"/>
    </source>
</evidence>
<feature type="compositionally biased region" description="Basic and acidic residues" evidence="2">
    <location>
        <begin position="1515"/>
        <end position="1530"/>
    </location>
</feature>
<feature type="region of interest" description="Disordered" evidence="2">
    <location>
        <begin position="276"/>
        <end position="316"/>
    </location>
</feature>
<feature type="compositionally biased region" description="Basic and acidic residues" evidence="2">
    <location>
        <begin position="1037"/>
        <end position="1053"/>
    </location>
</feature>
<reference evidence="4 5" key="1">
    <citation type="submission" date="2021-06" db="EMBL/GenBank/DDBJ databases">
        <title>Genome sequence of Babesia caballi.</title>
        <authorList>
            <person name="Yamagishi J."/>
            <person name="Kidaka T."/>
            <person name="Ochi A."/>
        </authorList>
    </citation>
    <scope>NUCLEOTIDE SEQUENCE [LARGE SCALE GENOMIC DNA]</scope>
    <source>
        <strain evidence="4">USDA-D6B2</strain>
    </source>
</reference>
<dbReference type="PANTHER" id="PTHR43215:SF14">
    <property type="entry name" value="RADIAL SPOKE HEAD 1 HOMOLOG"/>
    <property type="match status" value="1"/>
</dbReference>
<evidence type="ECO:0000256" key="1">
    <source>
        <dbReference type="ARBA" id="ARBA00022737"/>
    </source>
</evidence>
<feature type="compositionally biased region" description="Acidic residues" evidence="2">
    <location>
        <begin position="1120"/>
        <end position="1133"/>
    </location>
</feature>
<feature type="compositionally biased region" description="Basic and acidic residues" evidence="2">
    <location>
        <begin position="1200"/>
        <end position="1233"/>
    </location>
</feature>
<keyword evidence="5" id="KW-1185">Reference proteome</keyword>
<proteinExistence type="predicted"/>
<feature type="compositionally biased region" description="Basic and acidic residues" evidence="2">
    <location>
        <begin position="1396"/>
        <end position="1411"/>
    </location>
</feature>
<feature type="region of interest" description="Disordered" evidence="2">
    <location>
        <begin position="1026"/>
        <end position="1066"/>
    </location>
</feature>
<evidence type="ECO:0000313" key="5">
    <source>
        <dbReference type="Proteomes" id="UP001497744"/>
    </source>
</evidence>
<feature type="compositionally biased region" description="Basic residues" evidence="2">
    <location>
        <begin position="1084"/>
        <end position="1101"/>
    </location>
</feature>
<gene>
    <name evidence="4" type="ORF">BcabD6B2_56560</name>
</gene>
<dbReference type="InterPro" id="IPR003409">
    <property type="entry name" value="MORN"/>
</dbReference>
<feature type="compositionally biased region" description="Low complexity" evidence="2">
    <location>
        <begin position="224"/>
        <end position="245"/>
    </location>
</feature>
<dbReference type="RefSeq" id="XP_067718289.1">
    <property type="nucleotide sequence ID" value="XM_067862188.1"/>
</dbReference>
<dbReference type="SUPFAM" id="SSF82185">
    <property type="entry name" value="Histone H3 K4-specific methyltransferase SET7/9 N-terminal domain"/>
    <property type="match status" value="3"/>
</dbReference>
<evidence type="ECO:0000259" key="3">
    <source>
        <dbReference type="Pfam" id="PF09794"/>
    </source>
</evidence>
<feature type="region of interest" description="Disordered" evidence="2">
    <location>
        <begin position="1082"/>
        <end position="1639"/>
    </location>
</feature>
<organism evidence="4 5">
    <name type="scientific">Babesia caballi</name>
    <dbReference type="NCBI Taxonomy" id="5871"/>
    <lineage>
        <taxon>Eukaryota</taxon>
        <taxon>Sar</taxon>
        <taxon>Alveolata</taxon>
        <taxon>Apicomplexa</taxon>
        <taxon>Aconoidasida</taxon>
        <taxon>Piroplasmida</taxon>
        <taxon>Babesiidae</taxon>
        <taxon>Babesia</taxon>
    </lineage>
</organism>
<feature type="compositionally biased region" description="Acidic residues" evidence="2">
    <location>
        <begin position="1382"/>
        <end position="1395"/>
    </location>
</feature>
<feature type="compositionally biased region" description="Polar residues" evidence="2">
    <location>
        <begin position="1362"/>
        <end position="1379"/>
    </location>
</feature>
<feature type="compositionally biased region" description="Basic and acidic residues" evidence="2">
    <location>
        <begin position="1550"/>
        <end position="1585"/>
    </location>
</feature>
<dbReference type="Gene3D" id="3.40.50.11500">
    <property type="match status" value="1"/>
</dbReference>
<protein>
    <submittedName>
        <fullName evidence="4">MORN motif repeat containing protein</fullName>
    </submittedName>
</protein>
<dbReference type="PANTHER" id="PTHR43215">
    <property type="entry name" value="RADIAL SPOKE HEAD 1 HOMOLOG"/>
    <property type="match status" value="1"/>
</dbReference>
<feature type="compositionally biased region" description="Basic and acidic residues" evidence="2">
    <location>
        <begin position="1615"/>
        <end position="1633"/>
    </location>
</feature>
<dbReference type="Pfam" id="PF09794">
    <property type="entry name" value="Avl9"/>
    <property type="match status" value="1"/>
</dbReference>
<feature type="compositionally biased region" description="Low complexity" evidence="2">
    <location>
        <begin position="1175"/>
        <end position="1184"/>
    </location>
</feature>